<dbReference type="InterPro" id="IPR024630">
    <property type="entry name" value="Stc1"/>
</dbReference>
<reference evidence="3" key="1">
    <citation type="submission" date="2020-06" db="EMBL/GenBank/DDBJ databases">
        <authorList>
            <person name="Onetto C."/>
        </authorList>
    </citation>
    <scope>NUCLEOTIDE SEQUENCE</scope>
</reference>
<name>A0A9N8KKP4_9PEZI</name>
<sequence length="173" mass="18856">MAQPNQQVERECAGCGKMRGLYQFSASQRRKGDDAICIKCIPEIQNVKPGHLKHDVDNSDAKYMANGNSTHGSFGIKTGGVRLPASYTSARTATSTVAGTSTGTVTSTHSYNASSAAPSSHLSSTTNGNERPAHFELRNTGWISEWRQEHVPQLEDDNVETFKDDSDNEDFDM</sequence>
<organism evidence="3 4">
    <name type="scientific">Aureobasidium uvarum</name>
    <dbReference type="NCBI Taxonomy" id="2773716"/>
    <lineage>
        <taxon>Eukaryota</taxon>
        <taxon>Fungi</taxon>
        <taxon>Dikarya</taxon>
        <taxon>Ascomycota</taxon>
        <taxon>Pezizomycotina</taxon>
        <taxon>Dothideomycetes</taxon>
        <taxon>Dothideomycetidae</taxon>
        <taxon>Dothideales</taxon>
        <taxon>Saccotheciaceae</taxon>
        <taxon>Aureobasidium</taxon>
    </lineage>
</organism>
<feature type="domain" description="Stc1" evidence="2">
    <location>
        <begin position="3"/>
        <end position="41"/>
    </location>
</feature>
<evidence type="ECO:0000313" key="3">
    <source>
        <dbReference type="EMBL" id="CAD0113781.1"/>
    </source>
</evidence>
<feature type="region of interest" description="Disordered" evidence="1">
    <location>
        <begin position="151"/>
        <end position="173"/>
    </location>
</feature>
<dbReference type="EMBL" id="CAINUL010000016">
    <property type="protein sequence ID" value="CAD0113781.1"/>
    <property type="molecule type" value="Genomic_DNA"/>
</dbReference>
<evidence type="ECO:0000259" key="2">
    <source>
        <dbReference type="Pfam" id="PF12898"/>
    </source>
</evidence>
<dbReference type="Pfam" id="PF12898">
    <property type="entry name" value="Stc1"/>
    <property type="match status" value="1"/>
</dbReference>
<feature type="region of interest" description="Disordered" evidence="1">
    <location>
        <begin position="109"/>
        <end position="132"/>
    </location>
</feature>
<dbReference type="Proteomes" id="UP000745764">
    <property type="component" value="Unassembled WGS sequence"/>
</dbReference>
<feature type="compositionally biased region" description="Low complexity" evidence="1">
    <location>
        <begin position="109"/>
        <end position="124"/>
    </location>
</feature>
<evidence type="ECO:0000313" key="4">
    <source>
        <dbReference type="Proteomes" id="UP000745764"/>
    </source>
</evidence>
<protein>
    <recommendedName>
        <fullName evidence="2">Stc1 domain-containing protein</fullName>
    </recommendedName>
</protein>
<accession>A0A9N8KKP4</accession>
<comment type="caution">
    <text evidence="3">The sequence shown here is derived from an EMBL/GenBank/DDBJ whole genome shotgun (WGS) entry which is preliminary data.</text>
</comment>
<keyword evidence="4" id="KW-1185">Reference proteome</keyword>
<dbReference type="OrthoDB" id="3514033at2759"/>
<evidence type="ECO:0000256" key="1">
    <source>
        <dbReference type="SAM" id="MobiDB-lite"/>
    </source>
</evidence>
<dbReference type="AlphaFoldDB" id="A0A9N8KKP4"/>
<proteinExistence type="predicted"/>
<gene>
    <name evidence="3" type="ORF">AWRI4620_LOCUS8036</name>
</gene>